<gene>
    <name evidence="1" type="ORF">LE_TR11902_c1_g1_i1_g.38968</name>
</gene>
<protein>
    <submittedName>
        <fullName evidence="1">Uncharacterized protein</fullName>
    </submittedName>
</protein>
<name>A0A1J3HMH2_NOCCA</name>
<sequence length="106" mass="11665">MFFTVQNTSYHREMGLVFISCSRTTARILLSIVKRVCWSQKKTGQANSVSTASGAALVVAVAGHQMAAYGIYSYGRLKSDIGKKGRKDVKKVLVEELVAMCQCEQK</sequence>
<evidence type="ECO:0000313" key="1">
    <source>
        <dbReference type="EMBL" id="JAU69489.1"/>
    </source>
</evidence>
<reference evidence="1" key="1">
    <citation type="submission" date="2016-07" db="EMBL/GenBank/DDBJ databases">
        <title>De novo transcriptome assembly of four accessions of the metal hyperaccumulator plant Noccaea caerulescens.</title>
        <authorList>
            <person name="Blande D."/>
            <person name="Halimaa P."/>
            <person name="Tervahauta A.I."/>
            <person name="Aarts M.G."/>
            <person name="Karenlampi S.O."/>
        </authorList>
    </citation>
    <scope>NUCLEOTIDE SEQUENCE</scope>
</reference>
<accession>A0A1J3HMH2</accession>
<dbReference type="EMBL" id="GEVL01007852">
    <property type="protein sequence ID" value="JAU69489.1"/>
    <property type="molecule type" value="Transcribed_RNA"/>
</dbReference>
<dbReference type="AlphaFoldDB" id="A0A1J3HMH2"/>
<organism evidence="1">
    <name type="scientific">Noccaea caerulescens</name>
    <name type="common">Alpine penny-cress</name>
    <name type="synonym">Thlaspi caerulescens</name>
    <dbReference type="NCBI Taxonomy" id="107243"/>
    <lineage>
        <taxon>Eukaryota</taxon>
        <taxon>Viridiplantae</taxon>
        <taxon>Streptophyta</taxon>
        <taxon>Embryophyta</taxon>
        <taxon>Tracheophyta</taxon>
        <taxon>Spermatophyta</taxon>
        <taxon>Magnoliopsida</taxon>
        <taxon>eudicotyledons</taxon>
        <taxon>Gunneridae</taxon>
        <taxon>Pentapetalae</taxon>
        <taxon>rosids</taxon>
        <taxon>malvids</taxon>
        <taxon>Brassicales</taxon>
        <taxon>Brassicaceae</taxon>
        <taxon>Coluteocarpeae</taxon>
        <taxon>Noccaea</taxon>
    </lineage>
</organism>
<proteinExistence type="predicted"/>